<sequence length="204" mass="23108">MVVQGLDAHTPTATATTTTTSSSSSSQIASAFTPLEERTLSFAPHFFYERWVRQERPRSAAERTTKKRRRVATQEPEEPREVDEFGRDVDRKRRKKEGKKEKKKQKQKQKQEIDMEEAKASEQEETEKKAQEREEIEAATGQEQGGLQEERRGMASSEGFNIETPLGMAVLPPADLLLLHYGTMSQGPLVPADGYAATQNERRK</sequence>
<dbReference type="Proteomes" id="UP000011083">
    <property type="component" value="Unassembled WGS sequence"/>
</dbReference>
<feature type="region of interest" description="Disordered" evidence="1">
    <location>
        <begin position="1"/>
        <end position="30"/>
    </location>
</feature>
<evidence type="ECO:0000256" key="1">
    <source>
        <dbReference type="SAM" id="MobiDB-lite"/>
    </source>
</evidence>
<feature type="region of interest" description="Disordered" evidence="1">
    <location>
        <begin position="52"/>
        <end position="159"/>
    </location>
</feature>
<feature type="compositionally biased region" description="Low complexity" evidence="1">
    <location>
        <begin position="8"/>
        <end position="30"/>
    </location>
</feature>
<dbReference type="VEuPathDB" id="AmoebaDB:ACA1_089190"/>
<dbReference type="GeneID" id="14917418"/>
<dbReference type="KEGG" id="acan:ACA1_089190"/>
<feature type="region of interest" description="Disordered" evidence="1">
    <location>
        <begin position="185"/>
        <end position="204"/>
    </location>
</feature>
<gene>
    <name evidence="2" type="ORF">ACA1_089190</name>
</gene>
<dbReference type="EMBL" id="KB007985">
    <property type="protein sequence ID" value="ELR16671.1"/>
    <property type="molecule type" value="Genomic_DNA"/>
</dbReference>
<feature type="compositionally biased region" description="Basic and acidic residues" evidence="1">
    <location>
        <begin position="52"/>
        <end position="64"/>
    </location>
</feature>
<dbReference type="RefSeq" id="XP_004338684.1">
    <property type="nucleotide sequence ID" value="XM_004338636.1"/>
</dbReference>
<keyword evidence="3" id="KW-1185">Reference proteome</keyword>
<feature type="compositionally biased region" description="Basic and acidic residues" evidence="1">
    <location>
        <begin position="109"/>
        <end position="133"/>
    </location>
</feature>
<dbReference type="AlphaFoldDB" id="L8GX71"/>
<feature type="compositionally biased region" description="Basic and acidic residues" evidence="1">
    <location>
        <begin position="77"/>
        <end position="91"/>
    </location>
</feature>
<reference evidence="2 3" key="1">
    <citation type="journal article" date="2013" name="Genome Biol.">
        <title>Genome of Acanthamoeba castellanii highlights extensive lateral gene transfer and early evolution of tyrosine kinase signaling.</title>
        <authorList>
            <person name="Clarke M."/>
            <person name="Lohan A.J."/>
            <person name="Liu B."/>
            <person name="Lagkouvardos I."/>
            <person name="Roy S."/>
            <person name="Zafar N."/>
            <person name="Bertelli C."/>
            <person name="Schilde C."/>
            <person name="Kianianmomeni A."/>
            <person name="Burglin T.R."/>
            <person name="Frech C."/>
            <person name="Turcotte B."/>
            <person name="Kopec K.O."/>
            <person name="Synnott J.M."/>
            <person name="Choo C."/>
            <person name="Paponov I."/>
            <person name="Finkler A."/>
            <person name="Soon Heng Tan C."/>
            <person name="Hutchins A.P."/>
            <person name="Weinmeier T."/>
            <person name="Rattei T."/>
            <person name="Chu J.S."/>
            <person name="Gimenez G."/>
            <person name="Irimia M."/>
            <person name="Rigden D.J."/>
            <person name="Fitzpatrick D.A."/>
            <person name="Lorenzo-Morales J."/>
            <person name="Bateman A."/>
            <person name="Chiu C.H."/>
            <person name="Tang P."/>
            <person name="Hegemann P."/>
            <person name="Fromm H."/>
            <person name="Raoult D."/>
            <person name="Greub G."/>
            <person name="Miranda-Saavedra D."/>
            <person name="Chen N."/>
            <person name="Nash P."/>
            <person name="Ginger M.L."/>
            <person name="Horn M."/>
            <person name="Schaap P."/>
            <person name="Caler L."/>
            <person name="Loftus B."/>
        </authorList>
    </citation>
    <scope>NUCLEOTIDE SEQUENCE [LARGE SCALE GENOMIC DNA]</scope>
    <source>
        <strain evidence="2 3">Neff</strain>
    </source>
</reference>
<protein>
    <submittedName>
        <fullName evidence="2">Uncharacterized protein</fullName>
    </submittedName>
</protein>
<accession>L8GX71</accession>
<feature type="compositionally biased region" description="Basic residues" evidence="1">
    <location>
        <begin position="92"/>
        <end position="108"/>
    </location>
</feature>
<name>L8GX71_ACACF</name>
<proteinExistence type="predicted"/>
<organism evidence="2 3">
    <name type="scientific">Acanthamoeba castellanii (strain ATCC 30010 / Neff)</name>
    <dbReference type="NCBI Taxonomy" id="1257118"/>
    <lineage>
        <taxon>Eukaryota</taxon>
        <taxon>Amoebozoa</taxon>
        <taxon>Discosea</taxon>
        <taxon>Longamoebia</taxon>
        <taxon>Centramoebida</taxon>
        <taxon>Acanthamoebidae</taxon>
        <taxon>Acanthamoeba</taxon>
    </lineage>
</organism>
<evidence type="ECO:0000313" key="3">
    <source>
        <dbReference type="Proteomes" id="UP000011083"/>
    </source>
</evidence>
<evidence type="ECO:0000313" key="2">
    <source>
        <dbReference type="EMBL" id="ELR16671.1"/>
    </source>
</evidence>